<evidence type="ECO:0000313" key="2">
    <source>
        <dbReference type="EMBL" id="CAK9025875.1"/>
    </source>
</evidence>
<dbReference type="Proteomes" id="UP001642464">
    <property type="component" value="Unassembled WGS sequence"/>
</dbReference>
<evidence type="ECO:0000313" key="3">
    <source>
        <dbReference type="Proteomes" id="UP001642464"/>
    </source>
</evidence>
<protein>
    <submittedName>
        <fullName evidence="2">Uncharacterized protein</fullName>
    </submittedName>
</protein>
<feature type="compositionally biased region" description="Low complexity" evidence="1">
    <location>
        <begin position="77"/>
        <end position="100"/>
    </location>
</feature>
<name>A0ABP0KGB7_9DINO</name>
<dbReference type="EMBL" id="CAXAMM010011337">
    <property type="protein sequence ID" value="CAK9025875.1"/>
    <property type="molecule type" value="Genomic_DNA"/>
</dbReference>
<comment type="caution">
    <text evidence="2">The sequence shown here is derived from an EMBL/GenBank/DDBJ whole genome shotgun (WGS) entry which is preliminary data.</text>
</comment>
<proteinExistence type="predicted"/>
<organism evidence="2 3">
    <name type="scientific">Durusdinium trenchii</name>
    <dbReference type="NCBI Taxonomy" id="1381693"/>
    <lineage>
        <taxon>Eukaryota</taxon>
        <taxon>Sar</taxon>
        <taxon>Alveolata</taxon>
        <taxon>Dinophyceae</taxon>
        <taxon>Suessiales</taxon>
        <taxon>Symbiodiniaceae</taxon>
        <taxon>Durusdinium</taxon>
    </lineage>
</organism>
<sequence length="178" mass="19387">MPNKTPGDNADPHDQSCFGLRALQANHHVPKHRTRWRNQGSRSSQSSKKSHQMMGVVPYAGCGGASALSRFSDQTRTSKGSKASARSRSASRPPNSATRSDAAMLARKSTMSRKSMKSVTFGADEDKAWTSPTRGKRKGPRRGQTWTHRAREGGGVCDGWPRDSFGNGDGFQWPGRGK</sequence>
<reference evidence="2 3" key="1">
    <citation type="submission" date="2024-02" db="EMBL/GenBank/DDBJ databases">
        <authorList>
            <person name="Chen Y."/>
            <person name="Shah S."/>
            <person name="Dougan E. K."/>
            <person name="Thang M."/>
            <person name="Chan C."/>
        </authorList>
    </citation>
    <scope>NUCLEOTIDE SEQUENCE [LARGE SCALE GENOMIC DNA]</scope>
</reference>
<gene>
    <name evidence="2" type="ORF">SCF082_LOCUS17264</name>
</gene>
<feature type="region of interest" description="Disordered" evidence="1">
    <location>
        <begin position="1"/>
        <end position="178"/>
    </location>
</feature>
<accession>A0ABP0KGB7</accession>
<keyword evidence="3" id="KW-1185">Reference proteome</keyword>
<evidence type="ECO:0000256" key="1">
    <source>
        <dbReference type="SAM" id="MobiDB-lite"/>
    </source>
</evidence>